<feature type="domain" description="DAHP synthetase I/KDSA" evidence="2">
    <location>
        <begin position="24"/>
        <end position="262"/>
    </location>
</feature>
<keyword evidence="1 3" id="KW-0808">Transferase</keyword>
<dbReference type="NCBIfam" id="NF006421">
    <property type="entry name" value="PRK08673.1"/>
    <property type="match status" value="1"/>
</dbReference>
<dbReference type="Pfam" id="PF00793">
    <property type="entry name" value="DAHP_synth_1"/>
    <property type="match status" value="1"/>
</dbReference>
<evidence type="ECO:0000259" key="2">
    <source>
        <dbReference type="Pfam" id="PF00793"/>
    </source>
</evidence>
<dbReference type="EMBL" id="CP030118">
    <property type="protein sequence ID" value="QDL08061.1"/>
    <property type="molecule type" value="Genomic_DNA"/>
</dbReference>
<dbReference type="InterPro" id="IPR006218">
    <property type="entry name" value="DAHP1/KDSA"/>
</dbReference>
<dbReference type="RefSeq" id="WP_169266384.1">
    <property type="nucleotide sequence ID" value="NZ_CAWOXK010000001.1"/>
</dbReference>
<dbReference type="NCBIfam" id="TIGR01361">
    <property type="entry name" value="DAHP_synth_Bsub"/>
    <property type="match status" value="1"/>
</dbReference>
<sequence length="290" mass="30698">MNSAKLAAKSHPDHQTVVNLSDKVGFGGTELVIIGGPCTVESAEQMETVAQKLSAAPVQALRGGVYKPRTSPYAFQGMAEDGLEILAQVQSHYNIPVVTEVMAISQIEAIAAHVDMLQVGSRNMQNFDLLKALGQAGKPILLKRGLAATIEEFVMAAEYILSHGNPDVVLCERGIRSFDNYTRNVLDLGAVAVLKQITHLPVIVDPSHAVGKRELVAPLAKAAIACGADGLIIECHPEPEKSVSDARQALSLEDMVNLVHSLKPVAASVGRRISEDVGAGFKPAPLCCAA</sequence>
<dbReference type="GO" id="GO:0003849">
    <property type="term" value="F:3-deoxy-7-phosphoheptulonate synthase activity"/>
    <property type="evidence" value="ECO:0007669"/>
    <property type="project" value="UniProtKB-EC"/>
</dbReference>
<name>A0A856MEF1_9CYAN</name>
<keyword evidence="4" id="KW-1185">Reference proteome</keyword>
<dbReference type="EC" id="2.5.1.54" evidence="3"/>
<dbReference type="GO" id="GO:0009073">
    <property type="term" value="P:aromatic amino acid family biosynthetic process"/>
    <property type="evidence" value="ECO:0007669"/>
    <property type="project" value="InterPro"/>
</dbReference>
<evidence type="ECO:0000313" key="3">
    <source>
        <dbReference type="EMBL" id="QDL08061.1"/>
    </source>
</evidence>
<dbReference type="GO" id="GO:0016832">
    <property type="term" value="F:aldehyde-lyase activity"/>
    <property type="evidence" value="ECO:0007669"/>
    <property type="project" value="InterPro"/>
</dbReference>
<dbReference type="PANTHER" id="PTHR43018:SF2">
    <property type="entry name" value="PHOSPHO-2-DEHYDRO-3-DEOXYHEPTONATE ALDOLASE"/>
    <property type="match status" value="1"/>
</dbReference>
<dbReference type="AlphaFoldDB" id="A0A856MEF1"/>
<proteinExistence type="predicted"/>
<protein>
    <submittedName>
        <fullName evidence="3">3-deoxy-7-phosphoheptulonate synthase</fullName>
        <ecNumber evidence="3">2.5.1.54</ecNumber>
    </submittedName>
</protein>
<organism evidence="3 4">
    <name type="scientific">Brasilonema sennae CENA114</name>
    <dbReference type="NCBI Taxonomy" id="415709"/>
    <lineage>
        <taxon>Bacteria</taxon>
        <taxon>Bacillati</taxon>
        <taxon>Cyanobacteriota</taxon>
        <taxon>Cyanophyceae</taxon>
        <taxon>Nostocales</taxon>
        <taxon>Scytonemataceae</taxon>
        <taxon>Brasilonema</taxon>
        <taxon>Bromeliae group (in: Brasilonema)</taxon>
    </lineage>
</organism>
<dbReference type="InterPro" id="IPR006268">
    <property type="entry name" value="DAHP_syn_2"/>
</dbReference>
<dbReference type="InterPro" id="IPR052899">
    <property type="entry name" value="Class-I_DAHP_synthase"/>
</dbReference>
<dbReference type="Gene3D" id="3.20.20.70">
    <property type="entry name" value="Aldolase class I"/>
    <property type="match status" value="1"/>
</dbReference>
<accession>A0A856MEF1</accession>
<dbReference type="KEGG" id="bsen:DP114_09225"/>
<dbReference type="Proteomes" id="UP000503129">
    <property type="component" value="Chromosome"/>
</dbReference>
<dbReference type="NCBIfam" id="NF009239">
    <property type="entry name" value="PRK12595.1"/>
    <property type="match status" value="1"/>
</dbReference>
<dbReference type="SUPFAM" id="SSF51569">
    <property type="entry name" value="Aldolase"/>
    <property type="match status" value="1"/>
</dbReference>
<dbReference type="InterPro" id="IPR013785">
    <property type="entry name" value="Aldolase_TIM"/>
</dbReference>
<reference evidence="3 4" key="1">
    <citation type="submission" date="2018-06" db="EMBL/GenBank/DDBJ databases">
        <title>Comparative genomics of Brasilonema spp. strains.</title>
        <authorList>
            <person name="Alvarenga D.O."/>
            <person name="Fiore M.F."/>
            <person name="Varani A.M."/>
        </authorList>
    </citation>
    <scope>NUCLEOTIDE SEQUENCE [LARGE SCALE GENOMIC DNA]</scope>
    <source>
        <strain evidence="3 4">CENA114</strain>
    </source>
</reference>
<evidence type="ECO:0000313" key="4">
    <source>
        <dbReference type="Proteomes" id="UP000503129"/>
    </source>
</evidence>
<evidence type="ECO:0000256" key="1">
    <source>
        <dbReference type="ARBA" id="ARBA00022679"/>
    </source>
</evidence>
<dbReference type="PANTHER" id="PTHR43018">
    <property type="entry name" value="PHOSPHO-2-DEHYDRO-3-DEOXYHEPTONATE ALDOLASE"/>
    <property type="match status" value="1"/>
</dbReference>
<gene>
    <name evidence="3" type="primary">aroF</name>
    <name evidence="3" type="ORF">DP114_09225</name>
</gene>